<dbReference type="AlphaFoldDB" id="A0AAD8SYN2"/>
<accession>A0AAD8SYN2</accession>
<protein>
    <submittedName>
        <fullName evidence="1">Uncharacterized protein</fullName>
    </submittedName>
</protein>
<keyword evidence="2" id="KW-1185">Reference proteome</keyword>
<organism evidence="1 2">
    <name type="scientific">Lolium multiflorum</name>
    <name type="common">Italian ryegrass</name>
    <name type="synonym">Lolium perenne subsp. multiflorum</name>
    <dbReference type="NCBI Taxonomy" id="4521"/>
    <lineage>
        <taxon>Eukaryota</taxon>
        <taxon>Viridiplantae</taxon>
        <taxon>Streptophyta</taxon>
        <taxon>Embryophyta</taxon>
        <taxon>Tracheophyta</taxon>
        <taxon>Spermatophyta</taxon>
        <taxon>Magnoliopsida</taxon>
        <taxon>Liliopsida</taxon>
        <taxon>Poales</taxon>
        <taxon>Poaceae</taxon>
        <taxon>BOP clade</taxon>
        <taxon>Pooideae</taxon>
        <taxon>Poodae</taxon>
        <taxon>Poeae</taxon>
        <taxon>Poeae Chloroplast Group 2 (Poeae type)</taxon>
        <taxon>Loliodinae</taxon>
        <taxon>Loliinae</taxon>
        <taxon>Lolium</taxon>
    </lineage>
</organism>
<dbReference type="Proteomes" id="UP001231189">
    <property type="component" value="Unassembled WGS sequence"/>
</dbReference>
<proteinExistence type="predicted"/>
<comment type="caution">
    <text evidence="1">The sequence shown here is derived from an EMBL/GenBank/DDBJ whole genome shotgun (WGS) entry which is preliminary data.</text>
</comment>
<dbReference type="Pfam" id="PF04827">
    <property type="entry name" value="Plant_tran"/>
    <property type="match status" value="1"/>
</dbReference>
<reference evidence="1" key="1">
    <citation type="submission" date="2023-07" db="EMBL/GenBank/DDBJ databases">
        <title>A chromosome-level genome assembly of Lolium multiflorum.</title>
        <authorList>
            <person name="Chen Y."/>
            <person name="Copetti D."/>
            <person name="Kolliker R."/>
            <person name="Studer B."/>
        </authorList>
    </citation>
    <scope>NUCLEOTIDE SEQUENCE</scope>
    <source>
        <strain evidence="1">02402/16</strain>
        <tissue evidence="1">Leaf</tissue>
    </source>
</reference>
<dbReference type="InterPro" id="IPR006912">
    <property type="entry name" value="Harbinger_derived_prot"/>
</dbReference>
<evidence type="ECO:0000313" key="2">
    <source>
        <dbReference type="Proteomes" id="UP001231189"/>
    </source>
</evidence>
<gene>
    <name evidence="1" type="ORF">QYE76_054449</name>
</gene>
<evidence type="ECO:0000313" key="1">
    <source>
        <dbReference type="EMBL" id="KAK1666290.1"/>
    </source>
</evidence>
<name>A0AAD8SYN2_LOLMU</name>
<dbReference type="PANTHER" id="PTHR47150">
    <property type="entry name" value="OS12G0169200 PROTEIN"/>
    <property type="match status" value="1"/>
</dbReference>
<dbReference type="EMBL" id="JAUUTY010000003">
    <property type="protein sequence ID" value="KAK1666290.1"/>
    <property type="molecule type" value="Genomic_DNA"/>
</dbReference>
<sequence>MAGHGEGAANNGFGRRSLHQWEAGLLHMAGYPAPPDFRVPGGWRLSARGVLIPPLLVGGDELDAAIDVVHPQRGVARGGACECFRTTYLRAPNAQDTTRLLEINADRRFPGYKKDATIVLEAVADQETWIWHAFFGMSRSCNDINVLQRSPLMTRLAMREGPLVEFEANDHKYNYGYFLADDIYPRWKTFVKPVIQP</sequence>
<dbReference type="PANTHER" id="PTHR47150:SF6">
    <property type="entry name" value="OS01G0872900 PROTEIN"/>
    <property type="match status" value="1"/>
</dbReference>